<evidence type="ECO:0000313" key="1">
    <source>
        <dbReference type="EMBL" id="RAW18456.1"/>
    </source>
</evidence>
<dbReference type="AlphaFoldDB" id="A0A329R2Y9"/>
<sequence>MSLHWYRKTSPAACAAGAAIRVLLKGIDPDEALQQTLYNGRHTDNPEDITFDELNTLKETTQAHLEQIRKSAGAVPATGGR</sequence>
<accession>A0A329R2Y9</accession>
<organism evidence="1 2">
    <name type="scientific">Paenibacillus taichungensis</name>
    <dbReference type="NCBI Taxonomy" id="484184"/>
    <lineage>
        <taxon>Bacteria</taxon>
        <taxon>Bacillati</taxon>
        <taxon>Bacillota</taxon>
        <taxon>Bacilli</taxon>
        <taxon>Bacillales</taxon>
        <taxon>Paenibacillaceae</taxon>
        <taxon>Paenibacillus</taxon>
    </lineage>
</organism>
<gene>
    <name evidence="1" type="ORF">DC345_04810</name>
</gene>
<dbReference type="EMBL" id="QEVW01000003">
    <property type="protein sequence ID" value="RAW18456.1"/>
    <property type="molecule type" value="Genomic_DNA"/>
</dbReference>
<reference evidence="1 2" key="1">
    <citation type="submission" date="2018-04" db="EMBL/GenBank/DDBJ databases">
        <title>Paenibacillus taichungensis Genome sequencing and assembly.</title>
        <authorList>
            <person name="Xu J."/>
            <person name="Rensing C."/>
            <person name="Mazhar H.S."/>
        </authorList>
    </citation>
    <scope>NUCLEOTIDE SEQUENCE [LARGE SCALE GENOMIC DNA]</scope>
    <source>
        <strain evidence="1 2">NC1</strain>
    </source>
</reference>
<evidence type="ECO:0000313" key="2">
    <source>
        <dbReference type="Proteomes" id="UP000250642"/>
    </source>
</evidence>
<proteinExistence type="predicted"/>
<dbReference type="Proteomes" id="UP000250642">
    <property type="component" value="Unassembled WGS sequence"/>
</dbReference>
<name>A0A329R2Y9_9BACL</name>
<dbReference type="RefSeq" id="WP_113052124.1">
    <property type="nucleotide sequence ID" value="NZ_QEVW01000003.1"/>
</dbReference>
<comment type="caution">
    <text evidence="1">The sequence shown here is derived from an EMBL/GenBank/DDBJ whole genome shotgun (WGS) entry which is preliminary data.</text>
</comment>
<protein>
    <submittedName>
        <fullName evidence="1">Uncharacterized protein</fullName>
    </submittedName>
</protein>